<evidence type="ECO:0000313" key="2">
    <source>
        <dbReference type="Proteomes" id="UP000016480"/>
    </source>
</evidence>
<name>A0A8T0BXL7_9GAMM</name>
<organism evidence="1 2">
    <name type="scientific">Pseudoalteromonas rubra</name>
    <dbReference type="NCBI Taxonomy" id="43658"/>
    <lineage>
        <taxon>Bacteria</taxon>
        <taxon>Pseudomonadati</taxon>
        <taxon>Pseudomonadota</taxon>
        <taxon>Gammaproteobacteria</taxon>
        <taxon>Alteromonadales</taxon>
        <taxon>Pseudoalteromonadaceae</taxon>
        <taxon>Pseudoalteromonas</taxon>
    </lineage>
</organism>
<reference evidence="1 2" key="1">
    <citation type="journal article" date="2012" name="J. Bacteriol.">
        <title>Genome sequence of the cycloprodigiosin-producing bacterial strain Pseudoalteromonas rubra ATCC 29570(T).</title>
        <authorList>
            <person name="Xie B.B."/>
            <person name="Shu Y.L."/>
            <person name="Qin Q.L."/>
            <person name="Rong J.C."/>
            <person name="Zhang X.Y."/>
            <person name="Chen X.L."/>
            <person name="Zhou B.C."/>
            <person name="Zhang Y.Z."/>
        </authorList>
    </citation>
    <scope>NUCLEOTIDE SEQUENCE [LARGE SCALE GENOMIC DNA]</scope>
    <source>
        <strain evidence="1 2">DSM 6842</strain>
    </source>
</reference>
<comment type="caution">
    <text evidence="1">The sequence shown here is derived from an EMBL/GenBank/DDBJ whole genome shotgun (WGS) entry which is preliminary data.</text>
</comment>
<proteinExistence type="predicted"/>
<protein>
    <submittedName>
        <fullName evidence="1">Uncharacterized protein</fullName>
    </submittedName>
</protein>
<gene>
    <name evidence="1" type="ORF">PRUB_b0013</name>
</gene>
<dbReference type="Proteomes" id="UP000016480">
    <property type="component" value="Unassembled WGS sequence"/>
</dbReference>
<accession>A0A8T0BXL7</accession>
<dbReference type="AlphaFoldDB" id="A0A8T0BXL7"/>
<evidence type="ECO:0000313" key="1">
    <source>
        <dbReference type="EMBL" id="KAF7780952.1"/>
    </source>
</evidence>
<dbReference type="EMBL" id="AHCD03000044">
    <property type="protein sequence ID" value="KAF7780952.1"/>
    <property type="molecule type" value="Genomic_DNA"/>
</dbReference>
<sequence>MLSELASIIISRINDGSTFYLRGQSRSEFYQQGVIWQFYRTGITKKQAMHLVLVKK</sequence>